<evidence type="ECO:0000256" key="7">
    <source>
        <dbReference type="SAM" id="Coils"/>
    </source>
</evidence>
<protein>
    <submittedName>
        <fullName evidence="9">Uncharacterized protein</fullName>
    </submittedName>
</protein>
<reference evidence="9 10" key="1">
    <citation type="journal article" date="2022" name="bioRxiv">
        <title>Genomics of Preaxostyla Flagellates Illuminates Evolutionary Transitions and the Path Towards Mitochondrial Loss.</title>
        <authorList>
            <person name="Novak L.V.F."/>
            <person name="Treitli S.C."/>
            <person name="Pyrih J."/>
            <person name="Halakuc P."/>
            <person name="Pipaliya S.V."/>
            <person name="Vacek V."/>
            <person name="Brzon O."/>
            <person name="Soukal P."/>
            <person name="Eme L."/>
            <person name="Dacks J.B."/>
            <person name="Karnkowska A."/>
            <person name="Elias M."/>
            <person name="Hampl V."/>
        </authorList>
    </citation>
    <scope>NUCLEOTIDE SEQUENCE [LARGE SCALE GENOMIC DNA]</scope>
    <source>
        <strain evidence="9">NAU3</strain>
        <tissue evidence="9">Gut</tissue>
    </source>
</reference>
<evidence type="ECO:0000256" key="6">
    <source>
        <dbReference type="ARBA" id="ARBA00023212"/>
    </source>
</evidence>
<keyword evidence="5 7" id="KW-0175">Coiled coil</keyword>
<feature type="coiled-coil region" evidence="7">
    <location>
        <begin position="137"/>
        <end position="171"/>
    </location>
</feature>
<gene>
    <name evidence="9" type="ORF">BLNAU_2802</name>
</gene>
<evidence type="ECO:0000256" key="1">
    <source>
        <dbReference type="ARBA" id="ARBA00004245"/>
    </source>
</evidence>
<feature type="compositionally biased region" description="Polar residues" evidence="8">
    <location>
        <begin position="1"/>
        <end position="15"/>
    </location>
</feature>
<evidence type="ECO:0000256" key="8">
    <source>
        <dbReference type="SAM" id="MobiDB-lite"/>
    </source>
</evidence>
<evidence type="ECO:0000313" key="9">
    <source>
        <dbReference type="EMBL" id="KAK2962142.1"/>
    </source>
</evidence>
<comment type="similarity">
    <text evidence="2">Belongs to the SF-assemblin family.</text>
</comment>
<keyword evidence="10" id="KW-1185">Reference proteome</keyword>
<keyword evidence="3" id="KW-0963">Cytoplasm</keyword>
<evidence type="ECO:0000256" key="2">
    <source>
        <dbReference type="ARBA" id="ARBA00005678"/>
    </source>
</evidence>
<feature type="region of interest" description="Disordered" evidence="8">
    <location>
        <begin position="1"/>
        <end position="26"/>
    </location>
</feature>
<evidence type="ECO:0000256" key="4">
    <source>
        <dbReference type="ARBA" id="ARBA00022701"/>
    </source>
</evidence>
<dbReference type="InterPro" id="IPR008374">
    <property type="entry name" value="SF_assemblin/giardin_b"/>
</dbReference>
<organism evidence="9 10">
    <name type="scientific">Blattamonas nauphoetae</name>
    <dbReference type="NCBI Taxonomy" id="2049346"/>
    <lineage>
        <taxon>Eukaryota</taxon>
        <taxon>Metamonada</taxon>
        <taxon>Preaxostyla</taxon>
        <taxon>Oxymonadida</taxon>
        <taxon>Blattamonas</taxon>
    </lineage>
</organism>
<accession>A0ABQ9YEE9</accession>
<keyword evidence="6" id="KW-0206">Cytoskeleton</keyword>
<keyword evidence="4" id="KW-0493">Microtubule</keyword>
<dbReference type="Pfam" id="PF06705">
    <property type="entry name" value="SF-assemblin"/>
    <property type="match status" value="1"/>
</dbReference>
<evidence type="ECO:0000313" key="10">
    <source>
        <dbReference type="Proteomes" id="UP001281761"/>
    </source>
</evidence>
<dbReference type="Proteomes" id="UP001281761">
    <property type="component" value="Unassembled WGS sequence"/>
</dbReference>
<name>A0ABQ9YEE9_9EUKA</name>
<comment type="subcellular location">
    <subcellularLocation>
        <location evidence="1">Cytoplasm</location>
        <location evidence="1">Cytoskeleton</location>
    </subcellularLocation>
</comment>
<evidence type="ECO:0000256" key="3">
    <source>
        <dbReference type="ARBA" id="ARBA00022490"/>
    </source>
</evidence>
<evidence type="ECO:0000256" key="5">
    <source>
        <dbReference type="ARBA" id="ARBA00023054"/>
    </source>
</evidence>
<sequence length="268" mass="30526">MLAQTNSILNKTTRSAKAPQTPGTPSARLSILNEKVLSIHGDQEKLAAKKKQEEEGTMKKLRDDICSLEQNISTELQDRQESGHVFKVQLDDRAAAMQANFDQIIQDRTDLVIPQLESTAHRFSVVERNILEKDRDIERLVDISALLKTQLQKLENDLVTEAERRNSALNLISERLSTLVSSTSTEMAQQEKEFRSLLTTTQNSLKQVEVSHEQQMNTLTTTFEQVSELVKTRFNEEKELRTQSESQMVETIDQVFSQFQEGLTTFKA</sequence>
<proteinExistence type="inferred from homology"/>
<dbReference type="EMBL" id="JARBJD010000012">
    <property type="protein sequence ID" value="KAK2962142.1"/>
    <property type="molecule type" value="Genomic_DNA"/>
</dbReference>
<comment type="caution">
    <text evidence="9">The sequence shown here is derived from an EMBL/GenBank/DDBJ whole genome shotgun (WGS) entry which is preliminary data.</text>
</comment>